<evidence type="ECO:0000313" key="1">
    <source>
        <dbReference type="EMBL" id="EGD58010.1"/>
    </source>
</evidence>
<dbReference type="EMBL" id="AEWJ01000051">
    <property type="protein sequence ID" value="EGD58010.1"/>
    <property type="molecule type" value="Genomic_DNA"/>
</dbReference>
<reference evidence="1 2" key="1">
    <citation type="journal article" date="2012" name="J. Bacteriol.">
        <title>Draft Genome Sequence of Novosphingobium nitrogenifigens Y88T.</title>
        <authorList>
            <person name="Strabala T.J."/>
            <person name="Macdonald L."/>
            <person name="Liu V."/>
            <person name="Smit A.M."/>
        </authorList>
    </citation>
    <scope>NUCLEOTIDE SEQUENCE [LARGE SCALE GENOMIC DNA]</scope>
    <source>
        <strain evidence="1 2">DSM 19370</strain>
    </source>
</reference>
<sequence length="134" mass="14588">MVMTQEEAQGFLHALEAGLAEFGATELADQSRRAARDEGDEFDSRAMLALLLEEIESVLVDAPRMVSAAMKSLGAEQLAFSTDRRDVRFNARGDGLVRLIAIKDDVTITMNTLQPLLGNAEQAAVLIAELRGRI</sequence>
<dbReference type="Proteomes" id="UP000004728">
    <property type="component" value="Unassembled WGS sequence"/>
</dbReference>
<dbReference type="InParanoid" id="F1ZBR4"/>
<name>F1ZBR4_9SPHN</name>
<dbReference type="AlphaFoldDB" id="F1ZBR4"/>
<comment type="caution">
    <text evidence="1">The sequence shown here is derived from an EMBL/GenBank/DDBJ whole genome shotgun (WGS) entry which is preliminary data.</text>
</comment>
<evidence type="ECO:0000313" key="2">
    <source>
        <dbReference type="Proteomes" id="UP000004728"/>
    </source>
</evidence>
<keyword evidence="2" id="KW-1185">Reference proteome</keyword>
<gene>
    <name evidence="1" type="ORF">Y88_3340</name>
</gene>
<organism evidence="1 2">
    <name type="scientific">Novosphingobium nitrogenifigens DSM 19370</name>
    <dbReference type="NCBI Taxonomy" id="983920"/>
    <lineage>
        <taxon>Bacteria</taxon>
        <taxon>Pseudomonadati</taxon>
        <taxon>Pseudomonadota</taxon>
        <taxon>Alphaproteobacteria</taxon>
        <taxon>Sphingomonadales</taxon>
        <taxon>Sphingomonadaceae</taxon>
        <taxon>Novosphingobium</taxon>
    </lineage>
</organism>
<protein>
    <submittedName>
        <fullName evidence="1">Uncharacterized protein</fullName>
    </submittedName>
</protein>
<accession>F1ZBR4</accession>
<dbReference type="STRING" id="983920.Y88_3340"/>
<dbReference type="HOGENOM" id="CLU_1894061_0_0_5"/>
<proteinExistence type="predicted"/>